<evidence type="ECO:0000259" key="1">
    <source>
        <dbReference type="Pfam" id="PF05368"/>
    </source>
</evidence>
<feature type="domain" description="NmrA-like" evidence="1">
    <location>
        <begin position="3"/>
        <end position="248"/>
    </location>
</feature>
<dbReference type="InterPro" id="IPR008030">
    <property type="entry name" value="NmrA-like"/>
</dbReference>
<dbReference type="AlphaFoldDB" id="A0A8J3QWZ8"/>
<dbReference type="Gene3D" id="3.90.25.10">
    <property type="entry name" value="UDP-galactose 4-epimerase, domain 1"/>
    <property type="match status" value="1"/>
</dbReference>
<dbReference type="InterPro" id="IPR052718">
    <property type="entry name" value="NmrA-type_oxidoreductase"/>
</dbReference>
<organism evidence="2 3">
    <name type="scientific">Rugosimonospora africana</name>
    <dbReference type="NCBI Taxonomy" id="556532"/>
    <lineage>
        <taxon>Bacteria</taxon>
        <taxon>Bacillati</taxon>
        <taxon>Actinomycetota</taxon>
        <taxon>Actinomycetes</taxon>
        <taxon>Micromonosporales</taxon>
        <taxon>Micromonosporaceae</taxon>
        <taxon>Rugosimonospora</taxon>
    </lineage>
</organism>
<dbReference type="CDD" id="cd05269">
    <property type="entry name" value="TMR_SDR_a"/>
    <property type="match status" value="1"/>
</dbReference>
<dbReference type="RefSeq" id="WP_275413081.1">
    <property type="nucleotide sequence ID" value="NZ_BONZ01000061.1"/>
</dbReference>
<accession>A0A8J3QWZ8</accession>
<dbReference type="Pfam" id="PF05368">
    <property type="entry name" value="NmrA"/>
    <property type="match status" value="1"/>
</dbReference>
<dbReference type="Gene3D" id="3.40.50.720">
    <property type="entry name" value="NAD(P)-binding Rossmann-like Domain"/>
    <property type="match status" value="1"/>
</dbReference>
<comment type="caution">
    <text evidence="2">The sequence shown here is derived from an EMBL/GenBank/DDBJ whole genome shotgun (WGS) entry which is preliminary data.</text>
</comment>
<protein>
    <submittedName>
        <fullName evidence="2">NAD(P)-dependent oxidoreductase</fullName>
    </submittedName>
</protein>
<sequence length="286" mass="30072">MIIAITGAAGLLGRLVIDELLGRGVPASDIIAAVREPQQAADLAERGVQVREADYDQPETLCRAFLGADRLLLISSSEAGHRIEQHRNVIEAALSHDIRQIAYTSILHADTSSVPLAAEHKATEAIIRESRVPFAFLRNSWYLENYTSRITQILDSGVILGAAGDGRVAAATRADYAAAAASVLAGSGTGDAVYELGGDTPFTLPELAAEISRQTGTEVVYRDMSPDEYAKALIDTGVPDAYAAAMADADVGLSKGELDTDSGDLHRLAGRPTTTLADAVSAGLQT</sequence>
<dbReference type="PANTHER" id="PTHR47129">
    <property type="entry name" value="QUINONE OXIDOREDUCTASE 2"/>
    <property type="match status" value="1"/>
</dbReference>
<proteinExistence type="predicted"/>
<name>A0A8J3QWZ8_9ACTN</name>
<evidence type="ECO:0000313" key="3">
    <source>
        <dbReference type="Proteomes" id="UP000642748"/>
    </source>
</evidence>
<evidence type="ECO:0000313" key="2">
    <source>
        <dbReference type="EMBL" id="GIH17894.1"/>
    </source>
</evidence>
<dbReference type="InterPro" id="IPR036291">
    <property type="entry name" value="NAD(P)-bd_dom_sf"/>
</dbReference>
<dbReference type="SUPFAM" id="SSF51735">
    <property type="entry name" value="NAD(P)-binding Rossmann-fold domains"/>
    <property type="match status" value="1"/>
</dbReference>
<dbReference type="EMBL" id="BONZ01000061">
    <property type="protein sequence ID" value="GIH17894.1"/>
    <property type="molecule type" value="Genomic_DNA"/>
</dbReference>
<keyword evidence="3" id="KW-1185">Reference proteome</keyword>
<gene>
    <name evidence="2" type="ORF">Raf01_60660</name>
</gene>
<reference evidence="2" key="1">
    <citation type="submission" date="2021-01" db="EMBL/GenBank/DDBJ databases">
        <title>Whole genome shotgun sequence of Rugosimonospora africana NBRC 104875.</title>
        <authorList>
            <person name="Komaki H."/>
            <person name="Tamura T."/>
        </authorList>
    </citation>
    <scope>NUCLEOTIDE SEQUENCE</scope>
    <source>
        <strain evidence="2">NBRC 104875</strain>
    </source>
</reference>
<dbReference type="PANTHER" id="PTHR47129:SF1">
    <property type="entry name" value="NMRA-LIKE DOMAIN-CONTAINING PROTEIN"/>
    <property type="match status" value="1"/>
</dbReference>
<dbReference type="Proteomes" id="UP000642748">
    <property type="component" value="Unassembled WGS sequence"/>
</dbReference>